<keyword evidence="2" id="KW-0067">ATP-binding</keyword>
<dbReference type="PANTHER" id="PTHR46844">
    <property type="entry name" value="SLR5058 PROTEIN"/>
    <property type="match status" value="1"/>
</dbReference>
<gene>
    <name evidence="4" type="ORF">HNR07_001247</name>
</gene>
<dbReference type="PROSITE" id="PS50837">
    <property type="entry name" value="NACHT"/>
    <property type="match status" value="1"/>
</dbReference>
<dbReference type="SUPFAM" id="SSF52540">
    <property type="entry name" value="P-loop containing nucleoside triphosphate hydrolases"/>
    <property type="match status" value="1"/>
</dbReference>
<dbReference type="SUPFAM" id="SSF52058">
    <property type="entry name" value="L domain-like"/>
    <property type="match status" value="1"/>
</dbReference>
<feature type="domain" description="NACHT" evidence="3">
    <location>
        <begin position="266"/>
        <end position="599"/>
    </location>
</feature>
<evidence type="ECO:0000313" key="5">
    <source>
        <dbReference type="Proteomes" id="UP000579647"/>
    </source>
</evidence>
<sequence length="1090" mass="122702">MYEAALKLGVAVVKAACGIWIGNPMAENAATTVVDLVQEKVTGKRDQRRLERKFAEIEESIAERVLGYLDHEFRGLPENEREAAVLAVADTFERAGLTDRVLFEQDLDPLYLEGYVRDKVPRATRDLNDAAVALYDRVLPESCAYVMATLRTLPRFQAGAFTELLRRESLILGKLDELLDRIPKDVGRQEDTGAAFETAYRRKAAERWDVLELFGTEAHTRSYPLTLAYLSLRVAWAQQERDRLISEIQSLPSGDLRVEQALAQHRRTFLRGPAGTGKTTLLRWVGVRASRGDFPEAMSSWNGLIPFMVPLRQYVGEQLPEPADFVRHTGRHLADQAPEGWVTGVLEAGRGIVLVDGVDELPQGQREVARRWLRDLMADFPDCRYVVTTRPGAAKESWLETDGFISAELQPLTDKDVRSFIHHWHEAVRSEIVDETERALLTTYEHDLARKVMGQRHLSVIASTPLLCALLCALHRDRQTALPRDRMEVYEAALAMLLKDRDQERGIEGVELSRKELVLLLQELAKWLVINGSSDAPTNTAQRQVTRVLASMHRVEDNPEEVFTHLIVRSGLLQCPTADRVSFLHRTFEEYLAAKAIVEEDSFPLLVSKAHDDQWHEVVMMAAGHATPAQREEMVTRLLDKADEVKKHHDRLLLVAFACLETSPHLPQHLREEVEKRVRSILPPRTKEHVHTLSMVGESVLPLLAKTPPKNARQAAKTIEAAALIGGSRSTPVIKQALPFRSRDVFFAAQDAWERGASPELAEVLLEDAINSYHYTFPIRTVHLELLSRYAPRARTAVIQGEGSDTIEALAGMPDLGKVILHADTPKPWREIDLSPLRDSTALRTFMNGGRTSVARIEPLLGSPLTNFVLTSPTQVCDLHLIASFRELKRLQFDWELPVQPFSDILQAENQPLELTLRYQRAIHDLDFLRVAPHSLDHIRIITCPQLKDLTGLLSQAESLAGFSYQGGANHIMDISVLKELPNLDSIDMNLRHANTEEFTRVITSLPSLRSVRLSYNVAHVEAPAWLRELPELHTLRMHGRGPVDLTPLAGVTNLTVELPRFRSLKATGSELLGEGSRVVRYNPFLPRRT</sequence>
<evidence type="ECO:0000256" key="2">
    <source>
        <dbReference type="ARBA" id="ARBA00022840"/>
    </source>
</evidence>
<dbReference type="EMBL" id="JACHDO010000001">
    <property type="protein sequence ID" value="MBB5490110.1"/>
    <property type="molecule type" value="Genomic_DNA"/>
</dbReference>
<dbReference type="InterPro" id="IPR054547">
    <property type="entry name" value="NNH1"/>
</dbReference>
<organism evidence="4 5">
    <name type="scientific">Nocardiopsis metallicus</name>
    <dbReference type="NCBI Taxonomy" id="179819"/>
    <lineage>
        <taxon>Bacteria</taxon>
        <taxon>Bacillati</taxon>
        <taxon>Actinomycetota</taxon>
        <taxon>Actinomycetes</taxon>
        <taxon>Streptosporangiales</taxon>
        <taxon>Nocardiopsidaceae</taxon>
        <taxon>Nocardiopsis</taxon>
    </lineage>
</organism>
<dbReference type="Pfam" id="PF22733">
    <property type="entry name" value="NNH1"/>
    <property type="match status" value="1"/>
</dbReference>
<comment type="caution">
    <text evidence="4">The sequence shown here is derived from an EMBL/GenBank/DDBJ whole genome shotgun (WGS) entry which is preliminary data.</text>
</comment>
<accession>A0A840W006</accession>
<dbReference type="RefSeq" id="WP_184363045.1">
    <property type="nucleotide sequence ID" value="NZ_BAAAKM010000022.1"/>
</dbReference>
<dbReference type="InterPro" id="IPR007111">
    <property type="entry name" value="NACHT_NTPase"/>
</dbReference>
<dbReference type="Pfam" id="PF05729">
    <property type="entry name" value="NACHT"/>
    <property type="match status" value="1"/>
</dbReference>
<name>A0A840W006_9ACTN</name>
<protein>
    <recommendedName>
        <fullName evidence="3">NACHT domain-containing protein</fullName>
    </recommendedName>
</protein>
<dbReference type="GO" id="GO:0005524">
    <property type="term" value="F:ATP binding"/>
    <property type="evidence" value="ECO:0007669"/>
    <property type="project" value="UniProtKB-KW"/>
</dbReference>
<keyword evidence="1" id="KW-0547">Nucleotide-binding</keyword>
<dbReference type="InterPro" id="IPR027417">
    <property type="entry name" value="P-loop_NTPase"/>
</dbReference>
<dbReference type="Gene3D" id="3.40.50.300">
    <property type="entry name" value="P-loop containing nucleotide triphosphate hydrolases"/>
    <property type="match status" value="1"/>
</dbReference>
<proteinExistence type="predicted"/>
<reference evidence="4 5" key="1">
    <citation type="submission" date="2020-08" db="EMBL/GenBank/DDBJ databases">
        <title>Sequencing the genomes of 1000 actinobacteria strains.</title>
        <authorList>
            <person name="Klenk H.-P."/>
        </authorList>
    </citation>
    <scope>NUCLEOTIDE SEQUENCE [LARGE SCALE GENOMIC DNA]</scope>
    <source>
        <strain evidence="4 5">DSM 44598</strain>
    </source>
</reference>
<keyword evidence="5" id="KW-1185">Reference proteome</keyword>
<evidence type="ECO:0000256" key="1">
    <source>
        <dbReference type="ARBA" id="ARBA00022741"/>
    </source>
</evidence>
<evidence type="ECO:0000259" key="3">
    <source>
        <dbReference type="PROSITE" id="PS50837"/>
    </source>
</evidence>
<dbReference type="PANTHER" id="PTHR46844:SF1">
    <property type="entry name" value="SLR5058 PROTEIN"/>
    <property type="match status" value="1"/>
</dbReference>
<dbReference type="Proteomes" id="UP000579647">
    <property type="component" value="Unassembled WGS sequence"/>
</dbReference>
<dbReference type="InterPro" id="IPR032675">
    <property type="entry name" value="LRR_dom_sf"/>
</dbReference>
<dbReference type="AlphaFoldDB" id="A0A840W006"/>
<dbReference type="Gene3D" id="3.80.10.10">
    <property type="entry name" value="Ribonuclease Inhibitor"/>
    <property type="match status" value="1"/>
</dbReference>
<evidence type="ECO:0000313" key="4">
    <source>
        <dbReference type="EMBL" id="MBB5490110.1"/>
    </source>
</evidence>